<dbReference type="InterPro" id="IPR037171">
    <property type="entry name" value="NagB/RpiA_transferase-like"/>
</dbReference>
<dbReference type="AlphaFoldDB" id="K5WG15"/>
<organism evidence="8 9">
    <name type="scientific">Phanerochaete carnosa (strain HHB-10118-sp)</name>
    <name type="common">White-rot fungus</name>
    <name type="synonym">Peniophora carnosa</name>
    <dbReference type="NCBI Taxonomy" id="650164"/>
    <lineage>
        <taxon>Eukaryota</taxon>
        <taxon>Fungi</taxon>
        <taxon>Dikarya</taxon>
        <taxon>Basidiomycota</taxon>
        <taxon>Agaricomycotina</taxon>
        <taxon>Agaricomycetes</taxon>
        <taxon>Polyporales</taxon>
        <taxon>Phanerochaetaceae</taxon>
        <taxon>Phanerochaete</taxon>
    </lineage>
</organism>
<comment type="catalytic activity">
    <reaction evidence="4 7">
        <text>(6S)-5-formyl-5,6,7,8-tetrahydrofolate + ATP = (6R)-5,10-methenyltetrahydrofolate + ADP + phosphate</text>
        <dbReference type="Rhea" id="RHEA:10488"/>
        <dbReference type="ChEBI" id="CHEBI:30616"/>
        <dbReference type="ChEBI" id="CHEBI:43474"/>
        <dbReference type="ChEBI" id="CHEBI:57455"/>
        <dbReference type="ChEBI" id="CHEBI:57457"/>
        <dbReference type="ChEBI" id="CHEBI:456216"/>
        <dbReference type="EC" id="6.3.3.2"/>
    </reaction>
</comment>
<gene>
    <name evidence="8" type="ORF">PHACADRAFT_251996</name>
</gene>
<dbReference type="Gene3D" id="3.40.50.10420">
    <property type="entry name" value="NagB/RpiA/CoA transferase-like"/>
    <property type="match status" value="1"/>
</dbReference>
<dbReference type="GO" id="GO:0030272">
    <property type="term" value="F:5-formyltetrahydrofolate cyclo-ligase activity"/>
    <property type="evidence" value="ECO:0007669"/>
    <property type="project" value="UniProtKB-EC"/>
</dbReference>
<comment type="similarity">
    <text evidence="1 7">Belongs to the 5-formyltetrahydrofolate cyclo-ligase family.</text>
</comment>
<dbReference type="GO" id="GO:0046872">
    <property type="term" value="F:metal ion binding"/>
    <property type="evidence" value="ECO:0007669"/>
    <property type="project" value="UniProtKB-KW"/>
</dbReference>
<dbReference type="GeneID" id="18915382"/>
<dbReference type="PIRSF" id="PIRSF006806">
    <property type="entry name" value="FTHF_cligase"/>
    <property type="match status" value="1"/>
</dbReference>
<evidence type="ECO:0000256" key="7">
    <source>
        <dbReference type="RuleBase" id="RU361279"/>
    </source>
</evidence>
<dbReference type="EC" id="6.3.3.2" evidence="5 7"/>
<evidence type="ECO:0000256" key="6">
    <source>
        <dbReference type="PIRSR" id="PIRSR006806-1"/>
    </source>
</evidence>
<evidence type="ECO:0000256" key="2">
    <source>
        <dbReference type="ARBA" id="ARBA00022741"/>
    </source>
</evidence>
<evidence type="ECO:0000256" key="4">
    <source>
        <dbReference type="ARBA" id="ARBA00036539"/>
    </source>
</evidence>
<dbReference type="GO" id="GO:0005739">
    <property type="term" value="C:mitochondrion"/>
    <property type="evidence" value="ECO:0007669"/>
    <property type="project" value="TreeGrafter"/>
</dbReference>
<dbReference type="EMBL" id="JH930470">
    <property type="protein sequence ID" value="EKM58034.1"/>
    <property type="molecule type" value="Genomic_DNA"/>
</dbReference>
<feature type="binding site" evidence="6">
    <location>
        <begin position="150"/>
        <end position="158"/>
    </location>
    <ligand>
        <name>ATP</name>
        <dbReference type="ChEBI" id="CHEBI:30616"/>
    </ligand>
</feature>
<evidence type="ECO:0000256" key="1">
    <source>
        <dbReference type="ARBA" id="ARBA00010638"/>
    </source>
</evidence>
<dbReference type="OrthoDB" id="2015992at2759"/>
<keyword evidence="7" id="KW-0479">Metal-binding</keyword>
<dbReference type="RefSeq" id="XP_007393364.1">
    <property type="nucleotide sequence ID" value="XM_007393302.1"/>
</dbReference>
<sequence length="231" mass="25431">MATLQANKKILRKSVSSVLRTLTTSEIQKQTEQVVRRLVDAPFFQRSVSVSCYLSMPSGELDTSSLVTEIIRSGKTLFVPKIDKSVEGRMDFLRVYGEADLASFPAGLWGIREPDYIWQGSQRQSALDTSLQGLDLVLLPAVAFDHSLSRLGHGKGYYDRFITRYVAAHEGKRPLLVGLALREQILDVGKIPMGEYDWKVDAIVSPDGIFGATGEPSHVSTLGNLPGHTVP</sequence>
<proteinExistence type="inferred from homology"/>
<keyword evidence="9" id="KW-1185">Reference proteome</keyword>
<accession>K5WG15</accession>
<dbReference type="FunCoup" id="K5WG15">
    <property type="interactions" value="165"/>
</dbReference>
<dbReference type="NCBIfam" id="TIGR02727">
    <property type="entry name" value="MTHFS_bact"/>
    <property type="match status" value="1"/>
</dbReference>
<evidence type="ECO:0000313" key="9">
    <source>
        <dbReference type="Proteomes" id="UP000008370"/>
    </source>
</evidence>
<feature type="binding site" evidence="6">
    <location>
        <position position="60"/>
    </location>
    <ligand>
        <name>substrate</name>
    </ligand>
</feature>
<dbReference type="Pfam" id="PF01812">
    <property type="entry name" value="5-FTHF_cyc-lig"/>
    <property type="match status" value="1"/>
</dbReference>
<evidence type="ECO:0000256" key="3">
    <source>
        <dbReference type="ARBA" id="ARBA00022840"/>
    </source>
</evidence>
<feature type="binding site" evidence="6">
    <location>
        <position position="54"/>
    </location>
    <ligand>
        <name>substrate</name>
    </ligand>
</feature>
<reference evidence="8 9" key="1">
    <citation type="journal article" date="2012" name="BMC Genomics">
        <title>Comparative genomics of the white-rot fungi, Phanerochaete carnosa and P. chrysosporium, to elucidate the genetic basis of the distinct wood types they colonize.</title>
        <authorList>
            <person name="Suzuki H."/>
            <person name="MacDonald J."/>
            <person name="Syed K."/>
            <person name="Salamov A."/>
            <person name="Hori C."/>
            <person name="Aerts A."/>
            <person name="Henrissat B."/>
            <person name="Wiebenga A."/>
            <person name="vanKuyk P.A."/>
            <person name="Barry K."/>
            <person name="Lindquist E."/>
            <person name="LaButti K."/>
            <person name="Lapidus A."/>
            <person name="Lucas S."/>
            <person name="Coutinho P."/>
            <person name="Gong Y."/>
            <person name="Samejima M."/>
            <person name="Mahadevan R."/>
            <person name="Abou-Zaid M."/>
            <person name="de Vries R.P."/>
            <person name="Igarashi K."/>
            <person name="Yadav J.S."/>
            <person name="Grigoriev I.V."/>
            <person name="Master E.R."/>
        </authorList>
    </citation>
    <scope>NUCLEOTIDE SEQUENCE [LARGE SCALE GENOMIC DNA]</scope>
    <source>
        <strain evidence="8 9">HHB-10118-sp</strain>
    </source>
</reference>
<dbReference type="HOGENOM" id="CLU_066245_2_1_1"/>
<dbReference type="GO" id="GO:0005524">
    <property type="term" value="F:ATP binding"/>
    <property type="evidence" value="ECO:0007669"/>
    <property type="project" value="UniProtKB-KW"/>
</dbReference>
<evidence type="ECO:0000256" key="5">
    <source>
        <dbReference type="ARBA" id="ARBA00038966"/>
    </source>
</evidence>
<protein>
    <recommendedName>
        <fullName evidence="5 7">5-formyltetrahydrofolate cyclo-ligase</fullName>
        <ecNumber evidence="5 7">6.3.3.2</ecNumber>
    </recommendedName>
</protein>
<keyword evidence="2 6" id="KW-0547">Nucleotide-binding</keyword>
<dbReference type="PANTHER" id="PTHR23407:SF1">
    <property type="entry name" value="5-FORMYLTETRAHYDROFOLATE CYCLO-LIGASE"/>
    <property type="match status" value="1"/>
</dbReference>
<dbReference type="InterPro" id="IPR002698">
    <property type="entry name" value="FTHF_cligase"/>
</dbReference>
<keyword evidence="3 6" id="KW-0067">ATP-binding</keyword>
<dbReference type="STRING" id="650164.K5WG15"/>
<comment type="cofactor">
    <cofactor evidence="7">
        <name>Mg(2+)</name>
        <dbReference type="ChEBI" id="CHEBI:18420"/>
    </cofactor>
</comment>
<feature type="binding site" evidence="6">
    <location>
        <begin position="8"/>
        <end position="12"/>
    </location>
    <ligand>
        <name>ATP</name>
        <dbReference type="ChEBI" id="CHEBI:30616"/>
    </ligand>
</feature>
<dbReference type="InterPro" id="IPR024185">
    <property type="entry name" value="FTHF_cligase-like_sf"/>
</dbReference>
<dbReference type="GO" id="GO:0009396">
    <property type="term" value="P:folic acid-containing compound biosynthetic process"/>
    <property type="evidence" value="ECO:0007669"/>
    <property type="project" value="TreeGrafter"/>
</dbReference>
<dbReference type="GO" id="GO:0035999">
    <property type="term" value="P:tetrahydrofolate interconversion"/>
    <property type="evidence" value="ECO:0007669"/>
    <property type="project" value="TreeGrafter"/>
</dbReference>
<dbReference type="Proteomes" id="UP000008370">
    <property type="component" value="Unassembled WGS sequence"/>
</dbReference>
<name>K5WG15_PHACS</name>
<dbReference type="SUPFAM" id="SSF100950">
    <property type="entry name" value="NagB/RpiA/CoA transferase-like"/>
    <property type="match status" value="1"/>
</dbReference>
<keyword evidence="7" id="KW-0460">Magnesium</keyword>
<dbReference type="KEGG" id="pco:PHACADRAFT_251996"/>
<dbReference type="PANTHER" id="PTHR23407">
    <property type="entry name" value="ATPASE INHIBITOR/5-FORMYLTETRAHYDROFOLATE CYCLO-LIGASE"/>
    <property type="match status" value="1"/>
</dbReference>
<dbReference type="InParanoid" id="K5WG15"/>
<evidence type="ECO:0000313" key="8">
    <source>
        <dbReference type="EMBL" id="EKM58034.1"/>
    </source>
</evidence>